<proteinExistence type="predicted"/>
<reference evidence="3" key="1">
    <citation type="submission" date="2023-10" db="EMBL/GenBank/DDBJ databases">
        <authorList>
            <person name="Chen Y."/>
            <person name="Shah S."/>
            <person name="Dougan E. K."/>
            <person name="Thang M."/>
            <person name="Chan C."/>
        </authorList>
    </citation>
    <scope>NUCLEOTIDE SEQUENCE [LARGE SCALE GENOMIC DNA]</scope>
</reference>
<feature type="transmembrane region" description="Helical" evidence="1">
    <location>
        <begin position="49"/>
        <end position="67"/>
    </location>
</feature>
<accession>A0ABN9X1S2</accession>
<name>A0ABN9X1S2_9DINO</name>
<keyword evidence="1" id="KW-1133">Transmembrane helix</keyword>
<dbReference type="InterPro" id="IPR002048">
    <property type="entry name" value="EF_hand_dom"/>
</dbReference>
<dbReference type="PROSITE" id="PS50222">
    <property type="entry name" value="EF_HAND_2"/>
    <property type="match status" value="1"/>
</dbReference>
<gene>
    <name evidence="3" type="ORF">PCOR1329_LOCUS72612</name>
</gene>
<feature type="domain" description="EF-hand" evidence="2">
    <location>
        <begin position="1"/>
        <end position="32"/>
    </location>
</feature>
<evidence type="ECO:0000256" key="1">
    <source>
        <dbReference type="SAM" id="Phobius"/>
    </source>
</evidence>
<keyword evidence="1" id="KW-0812">Transmembrane</keyword>
<feature type="non-terminal residue" evidence="3">
    <location>
        <position position="1"/>
    </location>
</feature>
<sequence>ELHKYFAMMDVHVDGIVQAEEFIPMIAFLTLDFFPAQILANLKLSTGWIAYNIAAVIVILGLLFLLMDLVVGAFAIGSTVAAVHSSANAMTAYVAKQASDSSIGFEDTMANLKRELNNLVIQALCVVIGLSKDVMDKLVRLIAEGI</sequence>
<evidence type="ECO:0000313" key="4">
    <source>
        <dbReference type="Proteomes" id="UP001189429"/>
    </source>
</evidence>
<organism evidence="3 4">
    <name type="scientific">Prorocentrum cordatum</name>
    <dbReference type="NCBI Taxonomy" id="2364126"/>
    <lineage>
        <taxon>Eukaryota</taxon>
        <taxon>Sar</taxon>
        <taxon>Alveolata</taxon>
        <taxon>Dinophyceae</taxon>
        <taxon>Prorocentrales</taxon>
        <taxon>Prorocentraceae</taxon>
        <taxon>Prorocentrum</taxon>
    </lineage>
</organism>
<evidence type="ECO:0000259" key="2">
    <source>
        <dbReference type="PROSITE" id="PS50222"/>
    </source>
</evidence>
<keyword evidence="4" id="KW-1185">Reference proteome</keyword>
<evidence type="ECO:0000313" key="3">
    <source>
        <dbReference type="EMBL" id="CAK0893196.1"/>
    </source>
</evidence>
<dbReference type="Proteomes" id="UP001189429">
    <property type="component" value="Unassembled WGS sequence"/>
</dbReference>
<keyword evidence="1" id="KW-0472">Membrane</keyword>
<comment type="caution">
    <text evidence="3">The sequence shown here is derived from an EMBL/GenBank/DDBJ whole genome shotgun (WGS) entry which is preliminary data.</text>
</comment>
<dbReference type="EMBL" id="CAUYUJ010019721">
    <property type="protein sequence ID" value="CAK0893196.1"/>
    <property type="molecule type" value="Genomic_DNA"/>
</dbReference>
<protein>
    <recommendedName>
        <fullName evidence="2">EF-hand domain-containing protein</fullName>
    </recommendedName>
</protein>